<dbReference type="InterPro" id="IPR027056">
    <property type="entry name" value="Gluconate_2DH_su3"/>
</dbReference>
<proteinExistence type="predicted"/>
<name>A0A2D0NIY3_FLAN2</name>
<accession>A0A2D0NIY3</accession>
<organism evidence="1 2">
    <name type="scientific">Flavilitoribacter nigricans (strain ATCC 23147 / DSM 23189 / NBRC 102662 / NCIMB 1420 / SS-2)</name>
    <name type="common">Lewinella nigricans</name>
    <dbReference type="NCBI Taxonomy" id="1122177"/>
    <lineage>
        <taxon>Bacteria</taxon>
        <taxon>Pseudomonadati</taxon>
        <taxon>Bacteroidota</taxon>
        <taxon>Saprospiria</taxon>
        <taxon>Saprospirales</taxon>
        <taxon>Lewinellaceae</taxon>
        <taxon>Flavilitoribacter</taxon>
    </lineage>
</organism>
<comment type="caution">
    <text evidence="1">The sequence shown here is derived from an EMBL/GenBank/DDBJ whole genome shotgun (WGS) entry which is preliminary data.</text>
</comment>
<keyword evidence="2" id="KW-1185">Reference proteome</keyword>
<evidence type="ECO:0000313" key="2">
    <source>
        <dbReference type="Proteomes" id="UP000223913"/>
    </source>
</evidence>
<reference evidence="1 2" key="1">
    <citation type="submission" date="2017-10" db="EMBL/GenBank/DDBJ databases">
        <title>The draft genome sequence of Lewinella nigricans NBRC 102662.</title>
        <authorList>
            <person name="Wang K."/>
        </authorList>
    </citation>
    <scope>NUCLEOTIDE SEQUENCE [LARGE SCALE GENOMIC DNA]</scope>
    <source>
        <strain evidence="1 2">NBRC 102662</strain>
    </source>
</reference>
<evidence type="ECO:0008006" key="3">
    <source>
        <dbReference type="Google" id="ProtNLM"/>
    </source>
</evidence>
<gene>
    <name evidence="1" type="ORF">CRP01_06325</name>
</gene>
<dbReference type="EMBL" id="PDUD01000009">
    <property type="protein sequence ID" value="PHN07713.1"/>
    <property type="molecule type" value="Genomic_DNA"/>
</dbReference>
<sequence>MKRRTAIRNLGLISAGFSFLPACKFTESPPVYERVPLETEQYHLVEWLTDAILPAGEPEISTPETTPHFVLTMLNDCYAPEDIQKYLTGLQAFATKIEEQYGTDFKKLEPEQQLALFTEVAESETLPEEMKYFLQTTKRLTVQHFTTSEYFLVNHMDFEFVPGHYNGCVPV</sequence>
<protein>
    <recommendedName>
        <fullName evidence="3">Gluconate 2-dehydrogenase subunit 3 family protein</fullName>
    </recommendedName>
</protein>
<dbReference type="Pfam" id="PF13618">
    <property type="entry name" value="Gluconate_2-dh3"/>
    <property type="match status" value="1"/>
</dbReference>
<dbReference type="AlphaFoldDB" id="A0A2D0NIY3"/>
<evidence type="ECO:0000313" key="1">
    <source>
        <dbReference type="EMBL" id="PHN07713.1"/>
    </source>
</evidence>
<dbReference type="RefSeq" id="WP_099149159.1">
    <property type="nucleotide sequence ID" value="NZ_PDUD01000009.1"/>
</dbReference>
<dbReference type="OrthoDB" id="6385145at2"/>
<dbReference type="Proteomes" id="UP000223913">
    <property type="component" value="Unassembled WGS sequence"/>
</dbReference>